<proteinExistence type="predicted"/>
<evidence type="ECO:0000259" key="2">
    <source>
        <dbReference type="Pfam" id="PF10988"/>
    </source>
</evidence>
<evidence type="ECO:0000313" key="3">
    <source>
        <dbReference type="EMBL" id="SHI71553.1"/>
    </source>
</evidence>
<gene>
    <name evidence="3" type="ORF">SAMN05444350_106111</name>
</gene>
<keyword evidence="1" id="KW-0732">Signal</keyword>
<dbReference type="Gene3D" id="2.160.20.120">
    <property type="match status" value="2"/>
</dbReference>
<accession>A0A1M6DEC9</accession>
<feature type="chain" id="PRO_5009916685" evidence="1">
    <location>
        <begin position="22"/>
        <end position="287"/>
    </location>
</feature>
<protein>
    <submittedName>
        <fullName evidence="3">Putative auto-transporter adhesin, head GIN domain</fullName>
    </submittedName>
</protein>
<keyword evidence="4" id="KW-1185">Reference proteome</keyword>
<dbReference type="PANTHER" id="PTHR39200">
    <property type="entry name" value="HYPOTHETICAL EXPORTED PROTEIN"/>
    <property type="match status" value="1"/>
</dbReference>
<dbReference type="InterPro" id="IPR021255">
    <property type="entry name" value="DUF2807"/>
</dbReference>
<dbReference type="eggNOG" id="COG3595">
    <property type="taxonomic scope" value="Bacteria"/>
</dbReference>
<dbReference type="PROSITE" id="PS51257">
    <property type="entry name" value="PROKAR_LIPOPROTEIN"/>
    <property type="match status" value="1"/>
</dbReference>
<name>A0A1M6DEC9_9BACE</name>
<reference evidence="4" key="1">
    <citation type="submission" date="2016-11" db="EMBL/GenBank/DDBJ databases">
        <authorList>
            <person name="Varghese N."/>
            <person name="Submissions S."/>
        </authorList>
    </citation>
    <scope>NUCLEOTIDE SEQUENCE [LARGE SCALE GENOMIC DNA]</scope>
    <source>
        <strain evidence="4">DSM 26884</strain>
    </source>
</reference>
<dbReference type="RefSeq" id="WP_025833355.1">
    <property type="nucleotide sequence ID" value="NZ_CAMTFU010000205.1"/>
</dbReference>
<dbReference type="PANTHER" id="PTHR39200:SF1">
    <property type="entry name" value="AUTO-TRANSPORTER ADHESIN HEAD GIN DOMAIN-CONTAINING PROTEIN-RELATED"/>
    <property type="match status" value="1"/>
</dbReference>
<dbReference type="Proteomes" id="UP000184192">
    <property type="component" value="Unassembled WGS sequence"/>
</dbReference>
<dbReference type="EMBL" id="FQZN01000006">
    <property type="protein sequence ID" value="SHI71553.1"/>
    <property type="molecule type" value="Genomic_DNA"/>
</dbReference>
<evidence type="ECO:0000313" key="4">
    <source>
        <dbReference type="Proteomes" id="UP000184192"/>
    </source>
</evidence>
<evidence type="ECO:0000256" key="1">
    <source>
        <dbReference type="SAM" id="SignalP"/>
    </source>
</evidence>
<dbReference type="GeneID" id="92711502"/>
<sequence>MKKLATLITCICLIMSTTACSQSKNYSSGNWGSKKVVASNNYVTKDIKVDNFKKLSVAGSPDVIFTQKSGRPEVEVYTSDNIVDLLDIKVKDNTLYIGFKKDVNVSYKKLEVRVSAETLNGISVAGSGDIFLKNGLQINDDLTINVAGSGDIKGSNIKCNDMKVSVAGSGDIKSDNITCNNLKISVAGSGDMVLNSVTAIDTNASIAGSGSATISGTTQTASYSVAGSGDLFTESYEAKRVNASVAGSGSIKCFATEFLKVRTSGSGKVGYKGNPELDYPKKSLYKL</sequence>
<feature type="domain" description="Putative auto-transporter adhesin head GIN" evidence="2">
    <location>
        <begin position="51"/>
        <end position="214"/>
    </location>
</feature>
<dbReference type="AlphaFoldDB" id="A0A1M6DEC9"/>
<dbReference type="Pfam" id="PF10988">
    <property type="entry name" value="DUF2807"/>
    <property type="match status" value="1"/>
</dbReference>
<feature type="signal peptide" evidence="1">
    <location>
        <begin position="1"/>
        <end position="21"/>
    </location>
</feature>
<organism evidence="3 4">
    <name type="scientific">Bacteroides stercorirosoris</name>
    <dbReference type="NCBI Taxonomy" id="871324"/>
    <lineage>
        <taxon>Bacteria</taxon>
        <taxon>Pseudomonadati</taxon>
        <taxon>Bacteroidota</taxon>
        <taxon>Bacteroidia</taxon>
        <taxon>Bacteroidales</taxon>
        <taxon>Bacteroidaceae</taxon>
        <taxon>Bacteroides</taxon>
    </lineage>
</organism>